<evidence type="ECO:0000313" key="8">
    <source>
        <dbReference type="Proteomes" id="UP000192343"/>
    </source>
</evidence>
<dbReference type="PANTHER" id="PTHR20855">
    <property type="entry name" value="ADIPOR/PROGESTIN RECEPTOR-RELATED"/>
    <property type="match status" value="1"/>
</dbReference>
<evidence type="ECO:0000256" key="2">
    <source>
        <dbReference type="ARBA" id="ARBA00022692"/>
    </source>
</evidence>
<dbReference type="PANTHER" id="PTHR20855:SF3">
    <property type="entry name" value="LD03007P"/>
    <property type="match status" value="1"/>
</dbReference>
<dbReference type="Proteomes" id="UP000192343">
    <property type="component" value="Unassembled WGS sequence"/>
</dbReference>
<evidence type="ECO:0000256" key="3">
    <source>
        <dbReference type="ARBA" id="ARBA00022989"/>
    </source>
</evidence>
<dbReference type="GO" id="GO:0046872">
    <property type="term" value="F:metal ion binding"/>
    <property type="evidence" value="ECO:0007669"/>
    <property type="project" value="UniProtKB-KW"/>
</dbReference>
<keyword evidence="4 6" id="KW-0472">Membrane</keyword>
<dbReference type="OrthoDB" id="9813689at2"/>
<feature type="transmembrane region" description="Helical" evidence="6">
    <location>
        <begin position="61"/>
        <end position="86"/>
    </location>
</feature>
<dbReference type="AlphaFoldDB" id="A0A1Y1RVN7"/>
<proteinExistence type="predicted"/>
<reference evidence="7 8" key="1">
    <citation type="submission" date="2017-03" db="EMBL/GenBank/DDBJ databases">
        <title>Draft Genome sequence of Marispirochaeta sp. strain JC444.</title>
        <authorList>
            <person name="Shivani Y."/>
            <person name="Subhash Y."/>
            <person name="Sasikala C."/>
            <person name="Ramana C."/>
        </authorList>
    </citation>
    <scope>NUCLEOTIDE SEQUENCE [LARGE SCALE GENOMIC DNA]</scope>
    <source>
        <strain evidence="7 8">JC444</strain>
    </source>
</reference>
<organism evidence="7 8">
    <name type="scientific">Marispirochaeta aestuarii</name>
    <dbReference type="NCBI Taxonomy" id="1963862"/>
    <lineage>
        <taxon>Bacteria</taxon>
        <taxon>Pseudomonadati</taxon>
        <taxon>Spirochaetota</taxon>
        <taxon>Spirochaetia</taxon>
        <taxon>Spirochaetales</taxon>
        <taxon>Spirochaetaceae</taxon>
        <taxon>Marispirochaeta</taxon>
    </lineage>
</organism>
<comment type="caution">
    <text evidence="7">The sequence shown here is derived from an EMBL/GenBank/DDBJ whole genome shotgun (WGS) entry which is preliminary data.</text>
</comment>
<evidence type="ECO:0000256" key="4">
    <source>
        <dbReference type="ARBA" id="ARBA00023136"/>
    </source>
</evidence>
<feature type="transmembrane region" description="Helical" evidence="6">
    <location>
        <begin position="125"/>
        <end position="144"/>
    </location>
</feature>
<feature type="binding site" evidence="5">
    <location>
        <position position="209"/>
    </location>
    <ligand>
        <name>Zn(2+)</name>
        <dbReference type="ChEBI" id="CHEBI:29105"/>
    </ligand>
</feature>
<dbReference type="EMBL" id="MWQY01000015">
    <property type="protein sequence ID" value="ORC34113.1"/>
    <property type="molecule type" value="Genomic_DNA"/>
</dbReference>
<dbReference type="RefSeq" id="WP_083051619.1">
    <property type="nucleotide sequence ID" value="NZ_CAXXQO010000003.1"/>
</dbReference>
<feature type="transmembrane region" description="Helical" evidence="6">
    <location>
        <begin position="151"/>
        <end position="172"/>
    </location>
</feature>
<dbReference type="STRING" id="1963862.B4O97_13605"/>
<accession>A0A1Y1RVN7</accession>
<feature type="transmembrane region" description="Helical" evidence="6">
    <location>
        <begin position="178"/>
        <end position="196"/>
    </location>
</feature>
<feature type="transmembrane region" description="Helical" evidence="6">
    <location>
        <begin position="208"/>
        <end position="227"/>
    </location>
</feature>
<keyword evidence="5" id="KW-0479">Metal-binding</keyword>
<feature type="transmembrane region" description="Helical" evidence="6">
    <location>
        <begin position="98"/>
        <end position="119"/>
    </location>
</feature>
<keyword evidence="5" id="KW-0862">Zinc</keyword>
<sequence>MNNHEDAGRFHRWLTSRIPLKSDQSPRDEKINALTHLAGFILAFIGTVPLVMRAIEGGRPWMIFSASAYSLSMLVLYGSSAVYHWVKQDTAKRIGRIFDHLAIYLLIAGTYTPVAFRIWEPEGPVILTILWAIVAVGFVIKLLFWNRFKIFHVAVYLAMGWLIVFFWQPVVTRIPREFLFWALAGGLSYTIGVAFYAQKRLPYHHGIWHLFVLAGSIFFYLGIYYHILA</sequence>
<feature type="transmembrane region" description="Helical" evidence="6">
    <location>
        <begin position="31"/>
        <end position="55"/>
    </location>
</feature>
<comment type="subcellular location">
    <subcellularLocation>
        <location evidence="1">Membrane</location>
        <topology evidence="1">Multi-pass membrane protein</topology>
    </subcellularLocation>
</comment>
<name>A0A1Y1RVN7_9SPIO</name>
<evidence type="ECO:0000313" key="7">
    <source>
        <dbReference type="EMBL" id="ORC34113.1"/>
    </source>
</evidence>
<keyword evidence="2 6" id="KW-0812">Transmembrane</keyword>
<dbReference type="InterPro" id="IPR004254">
    <property type="entry name" value="AdipoR/HlyIII-related"/>
</dbReference>
<keyword evidence="8" id="KW-1185">Reference proteome</keyword>
<evidence type="ECO:0000256" key="1">
    <source>
        <dbReference type="ARBA" id="ARBA00004141"/>
    </source>
</evidence>
<feature type="binding site" evidence="5">
    <location>
        <position position="84"/>
    </location>
    <ligand>
        <name>Zn(2+)</name>
        <dbReference type="ChEBI" id="CHEBI:29105"/>
    </ligand>
</feature>
<protein>
    <recommendedName>
        <fullName evidence="9">Hemolysin III</fullName>
    </recommendedName>
</protein>
<evidence type="ECO:0000256" key="6">
    <source>
        <dbReference type="SAM" id="Phobius"/>
    </source>
</evidence>
<dbReference type="Pfam" id="PF03006">
    <property type="entry name" value="HlyIII"/>
    <property type="match status" value="1"/>
</dbReference>
<dbReference type="GO" id="GO:0016020">
    <property type="term" value="C:membrane"/>
    <property type="evidence" value="ECO:0007669"/>
    <property type="project" value="UniProtKB-SubCell"/>
</dbReference>
<evidence type="ECO:0008006" key="9">
    <source>
        <dbReference type="Google" id="ProtNLM"/>
    </source>
</evidence>
<evidence type="ECO:0000256" key="5">
    <source>
        <dbReference type="PIRSR" id="PIRSR604254-1"/>
    </source>
</evidence>
<keyword evidence="3 6" id="KW-1133">Transmembrane helix</keyword>
<gene>
    <name evidence="7" type="ORF">B4O97_13605</name>
</gene>
<feature type="binding site" evidence="5">
    <location>
        <position position="205"/>
    </location>
    <ligand>
        <name>Zn(2+)</name>
        <dbReference type="ChEBI" id="CHEBI:29105"/>
    </ligand>
</feature>